<comment type="caution">
    <text evidence="1">The sequence shown here is derived from an EMBL/GenBank/DDBJ whole genome shotgun (WGS) entry which is preliminary data.</text>
</comment>
<proteinExistence type="predicted"/>
<reference evidence="1" key="1">
    <citation type="journal article" date="2019" name="Sci. Rep.">
        <title>Draft genome of Tanacetum cinerariifolium, the natural source of mosquito coil.</title>
        <authorList>
            <person name="Yamashiro T."/>
            <person name="Shiraishi A."/>
            <person name="Satake H."/>
            <person name="Nakayama K."/>
        </authorList>
    </citation>
    <scope>NUCLEOTIDE SEQUENCE</scope>
</reference>
<dbReference type="AlphaFoldDB" id="A0A699XIS8"/>
<name>A0A699XIS8_TANCI</name>
<gene>
    <name evidence="1" type="ORF">Tci_931804</name>
</gene>
<organism evidence="1">
    <name type="scientific">Tanacetum cinerariifolium</name>
    <name type="common">Dalmatian daisy</name>
    <name type="synonym">Chrysanthemum cinerariifolium</name>
    <dbReference type="NCBI Taxonomy" id="118510"/>
    <lineage>
        <taxon>Eukaryota</taxon>
        <taxon>Viridiplantae</taxon>
        <taxon>Streptophyta</taxon>
        <taxon>Embryophyta</taxon>
        <taxon>Tracheophyta</taxon>
        <taxon>Spermatophyta</taxon>
        <taxon>Magnoliopsida</taxon>
        <taxon>eudicotyledons</taxon>
        <taxon>Gunneridae</taxon>
        <taxon>Pentapetalae</taxon>
        <taxon>asterids</taxon>
        <taxon>campanulids</taxon>
        <taxon>Asterales</taxon>
        <taxon>Asteraceae</taxon>
        <taxon>Asteroideae</taxon>
        <taxon>Anthemideae</taxon>
        <taxon>Anthemidinae</taxon>
        <taxon>Tanacetum</taxon>
    </lineage>
</organism>
<accession>A0A699XIS8</accession>
<evidence type="ECO:0000313" key="1">
    <source>
        <dbReference type="EMBL" id="GFD59835.1"/>
    </source>
</evidence>
<sequence length="37" mass="4140">MGEWAALSQLSCRRLRAQAPPMSKSWLTAAAYNFPND</sequence>
<protein>
    <submittedName>
        <fullName evidence="1">Uncharacterized protein</fullName>
    </submittedName>
</protein>
<feature type="non-terminal residue" evidence="1">
    <location>
        <position position="37"/>
    </location>
</feature>
<dbReference type="EMBL" id="BKCJ011869881">
    <property type="protein sequence ID" value="GFD59835.1"/>
    <property type="molecule type" value="Genomic_DNA"/>
</dbReference>